<dbReference type="GO" id="GO:0030544">
    <property type="term" value="F:Hsp70 protein binding"/>
    <property type="evidence" value="ECO:0007669"/>
    <property type="project" value="TreeGrafter"/>
</dbReference>
<dbReference type="InterPro" id="IPR052972">
    <property type="entry name" value="Sacsin_chaperone_reg"/>
</dbReference>
<comment type="caution">
    <text evidence="2">The sequence shown here is derived from an EMBL/GenBank/DDBJ whole genome shotgun (WGS) entry which is preliminary data.</text>
</comment>
<accession>A0A2N1N8I3</accession>
<dbReference type="InterPro" id="IPR036890">
    <property type="entry name" value="HATPase_C_sf"/>
</dbReference>
<dbReference type="PANTHER" id="PTHR15600:SF42">
    <property type="entry name" value="SACSIN"/>
    <property type="match status" value="1"/>
</dbReference>
<evidence type="ECO:0000259" key="1">
    <source>
        <dbReference type="Pfam" id="PF25794"/>
    </source>
</evidence>
<reference evidence="2 3" key="1">
    <citation type="submission" date="2016-04" db="EMBL/GenBank/DDBJ databases">
        <title>Genome analyses suggest a sexual origin of heterokaryosis in a supposedly ancient asexual fungus.</title>
        <authorList>
            <person name="Ropars J."/>
            <person name="Sedzielewska K."/>
            <person name="Noel J."/>
            <person name="Charron P."/>
            <person name="Farinelli L."/>
            <person name="Marton T."/>
            <person name="Kruger M."/>
            <person name="Pelin A."/>
            <person name="Brachmann A."/>
            <person name="Corradi N."/>
        </authorList>
    </citation>
    <scope>NUCLEOTIDE SEQUENCE [LARGE SCALE GENOMIC DNA]</scope>
    <source>
        <strain evidence="2 3">C2</strain>
    </source>
</reference>
<evidence type="ECO:0000313" key="2">
    <source>
        <dbReference type="EMBL" id="PKK70207.1"/>
    </source>
</evidence>
<dbReference type="Proteomes" id="UP000233469">
    <property type="component" value="Unassembled WGS sequence"/>
</dbReference>
<proteinExistence type="predicted"/>
<dbReference type="PANTHER" id="PTHR15600">
    <property type="entry name" value="SACSIN"/>
    <property type="match status" value="1"/>
</dbReference>
<dbReference type="InterPro" id="IPR058210">
    <property type="entry name" value="SACS/Nov_dom"/>
</dbReference>
<organism evidence="2 3">
    <name type="scientific">Rhizophagus irregularis</name>
    <dbReference type="NCBI Taxonomy" id="588596"/>
    <lineage>
        <taxon>Eukaryota</taxon>
        <taxon>Fungi</taxon>
        <taxon>Fungi incertae sedis</taxon>
        <taxon>Mucoromycota</taxon>
        <taxon>Glomeromycotina</taxon>
        <taxon>Glomeromycetes</taxon>
        <taxon>Glomerales</taxon>
        <taxon>Glomeraceae</taxon>
        <taxon>Rhizophagus</taxon>
    </lineage>
</organism>
<evidence type="ECO:0000313" key="3">
    <source>
        <dbReference type="Proteomes" id="UP000233469"/>
    </source>
</evidence>
<feature type="non-terminal residue" evidence="2">
    <location>
        <position position="65"/>
    </location>
</feature>
<name>A0A2N1N8I3_9GLOM</name>
<reference evidence="2 3" key="2">
    <citation type="submission" date="2017-10" db="EMBL/GenBank/DDBJ databases">
        <title>Extensive intraspecific genome diversity in a model arbuscular mycorrhizal fungus.</title>
        <authorList>
            <person name="Chen E.C.H."/>
            <person name="Morin E."/>
            <person name="Baudet D."/>
            <person name="Noel J."/>
            <person name="Ndikumana S."/>
            <person name="Charron P."/>
            <person name="St-Onge C."/>
            <person name="Giorgi J."/>
            <person name="Grigoriev I.V."/>
            <person name="Roux C."/>
            <person name="Martin F.M."/>
            <person name="Corradi N."/>
        </authorList>
    </citation>
    <scope>NUCLEOTIDE SEQUENCE [LARGE SCALE GENOMIC DNA]</scope>
    <source>
        <strain evidence="2 3">C2</strain>
    </source>
</reference>
<gene>
    <name evidence="2" type="ORF">RhiirC2_746992</name>
</gene>
<dbReference type="SUPFAM" id="SSF55874">
    <property type="entry name" value="ATPase domain of HSP90 chaperone/DNA topoisomerase II/histidine kinase"/>
    <property type="match status" value="1"/>
</dbReference>
<sequence length="65" mass="7504">MQTLTGKICDTGGSSWEPYEQKELLTTRINNIIKDYSPNQIIREFLQNADDAKATRFSVIVDRRN</sequence>
<dbReference type="AlphaFoldDB" id="A0A2N1N8I3"/>
<dbReference type="Pfam" id="PF25794">
    <property type="entry name" value="SACS"/>
    <property type="match status" value="1"/>
</dbReference>
<protein>
    <recommendedName>
        <fullName evidence="1">Sacsin/Nov domain-containing protein</fullName>
    </recommendedName>
</protein>
<dbReference type="EMBL" id="LLXL01000646">
    <property type="protein sequence ID" value="PKK70207.1"/>
    <property type="molecule type" value="Genomic_DNA"/>
</dbReference>
<feature type="domain" description="Sacsin/Nov" evidence="1">
    <location>
        <begin position="22"/>
        <end position="64"/>
    </location>
</feature>